<dbReference type="InterPro" id="IPR002068">
    <property type="entry name" value="A-crystallin/Hsp20_dom"/>
</dbReference>
<protein>
    <recommendedName>
        <fullName evidence="2">SHSP domain-containing protein</fullName>
    </recommendedName>
</protein>
<feature type="region of interest" description="Disordered" evidence="1">
    <location>
        <begin position="1"/>
        <end position="26"/>
    </location>
</feature>
<evidence type="ECO:0000313" key="3">
    <source>
        <dbReference type="EMBL" id="KAB1208635.1"/>
    </source>
</evidence>
<comment type="caution">
    <text evidence="3">The sequence shown here is derived from an EMBL/GenBank/DDBJ whole genome shotgun (WGS) entry which is preliminary data.</text>
</comment>
<keyword evidence="4" id="KW-1185">Reference proteome</keyword>
<feature type="domain" description="SHSP" evidence="2">
    <location>
        <begin position="53"/>
        <end position="109"/>
    </location>
</feature>
<dbReference type="CDD" id="cd06464">
    <property type="entry name" value="ACD_sHsps-like"/>
    <property type="match status" value="1"/>
</dbReference>
<evidence type="ECO:0000313" key="4">
    <source>
        <dbReference type="Proteomes" id="UP000516437"/>
    </source>
</evidence>
<sequence length="125" mass="14226">MVPKYEGTKRQPKVSNIDAWSSGEDIRPPRLAAEPLDVLWLSDMMCFRPCKQMTSENRGVEENRVLVEDQRQFRLPGNSDLGHIKKAHFEDGVLRIMVPKYAGTKRQPKVSNIDAWSSGEDIKAT</sequence>
<proteinExistence type="predicted"/>
<dbReference type="AlphaFoldDB" id="A0A6A1V875"/>
<evidence type="ECO:0000256" key="1">
    <source>
        <dbReference type="SAM" id="MobiDB-lite"/>
    </source>
</evidence>
<dbReference type="SUPFAM" id="SSF49764">
    <property type="entry name" value="HSP20-like chaperones"/>
    <property type="match status" value="1"/>
</dbReference>
<dbReference type="InterPro" id="IPR008978">
    <property type="entry name" value="HSP20-like_chaperone"/>
</dbReference>
<reference evidence="3 4" key="1">
    <citation type="journal article" date="2019" name="Plant Biotechnol. J.">
        <title>The red bayberry genome and genetic basis of sex determination.</title>
        <authorList>
            <person name="Jia H.M."/>
            <person name="Jia H.J."/>
            <person name="Cai Q.L."/>
            <person name="Wang Y."/>
            <person name="Zhao H.B."/>
            <person name="Yang W.F."/>
            <person name="Wang G.Y."/>
            <person name="Li Y.H."/>
            <person name="Zhan D.L."/>
            <person name="Shen Y.T."/>
            <person name="Niu Q.F."/>
            <person name="Chang L."/>
            <person name="Qiu J."/>
            <person name="Zhao L."/>
            <person name="Xie H.B."/>
            <person name="Fu W.Y."/>
            <person name="Jin J."/>
            <person name="Li X.W."/>
            <person name="Jiao Y."/>
            <person name="Zhou C.C."/>
            <person name="Tu T."/>
            <person name="Chai C.Y."/>
            <person name="Gao J.L."/>
            <person name="Fan L.J."/>
            <person name="van de Weg E."/>
            <person name="Wang J.Y."/>
            <person name="Gao Z.S."/>
        </authorList>
    </citation>
    <scope>NUCLEOTIDE SEQUENCE [LARGE SCALE GENOMIC DNA]</scope>
    <source>
        <tissue evidence="3">Leaves</tissue>
    </source>
</reference>
<dbReference type="OrthoDB" id="1431247at2759"/>
<dbReference type="Gene3D" id="2.60.40.790">
    <property type="match status" value="1"/>
</dbReference>
<dbReference type="Pfam" id="PF00011">
    <property type="entry name" value="HSP20"/>
    <property type="match status" value="1"/>
</dbReference>
<accession>A0A6A1V875</accession>
<dbReference type="EMBL" id="RXIC02000025">
    <property type="protein sequence ID" value="KAB1208635.1"/>
    <property type="molecule type" value="Genomic_DNA"/>
</dbReference>
<name>A0A6A1V875_9ROSI</name>
<evidence type="ECO:0000259" key="2">
    <source>
        <dbReference type="Pfam" id="PF00011"/>
    </source>
</evidence>
<gene>
    <name evidence="3" type="ORF">CJ030_MR7G029156</name>
</gene>
<organism evidence="3 4">
    <name type="scientific">Morella rubra</name>
    <name type="common">Chinese bayberry</name>
    <dbReference type="NCBI Taxonomy" id="262757"/>
    <lineage>
        <taxon>Eukaryota</taxon>
        <taxon>Viridiplantae</taxon>
        <taxon>Streptophyta</taxon>
        <taxon>Embryophyta</taxon>
        <taxon>Tracheophyta</taxon>
        <taxon>Spermatophyta</taxon>
        <taxon>Magnoliopsida</taxon>
        <taxon>eudicotyledons</taxon>
        <taxon>Gunneridae</taxon>
        <taxon>Pentapetalae</taxon>
        <taxon>rosids</taxon>
        <taxon>fabids</taxon>
        <taxon>Fagales</taxon>
        <taxon>Myricaceae</taxon>
        <taxon>Morella</taxon>
    </lineage>
</organism>
<dbReference type="Proteomes" id="UP000516437">
    <property type="component" value="Chromosome 7"/>
</dbReference>